<gene>
    <name evidence="1" type="ORF">FE785_09230</name>
</gene>
<proteinExistence type="predicted"/>
<reference evidence="1 2" key="1">
    <citation type="submission" date="2019-05" db="EMBL/GenBank/DDBJ databases">
        <title>Thiomicrorhabdus sediminis sp. nov, a novel sulfur-oxidizing bacterium isolated from coastal sediment.</title>
        <authorList>
            <person name="Liu X."/>
        </authorList>
    </citation>
    <scope>NUCLEOTIDE SEQUENCE [LARGE SCALE GENOMIC DNA]</scope>
    <source>
        <strain evidence="1 2">G1</strain>
    </source>
</reference>
<dbReference type="EC" id="3.1.3.5" evidence="1"/>
<dbReference type="NCBIfam" id="TIGR01509">
    <property type="entry name" value="HAD-SF-IA-v3"/>
    <property type="match status" value="1"/>
</dbReference>
<dbReference type="GO" id="GO:0006281">
    <property type="term" value="P:DNA repair"/>
    <property type="evidence" value="ECO:0007669"/>
    <property type="project" value="TreeGrafter"/>
</dbReference>
<dbReference type="Proteomes" id="UP000304864">
    <property type="component" value="Chromosome"/>
</dbReference>
<dbReference type="PANTHER" id="PTHR43434:SF3">
    <property type="entry name" value="GMP_IMP NUCLEOTIDASE YRFG"/>
    <property type="match status" value="1"/>
</dbReference>
<dbReference type="GO" id="GO:0008253">
    <property type="term" value="F:5'-nucleotidase activity"/>
    <property type="evidence" value="ECO:0007669"/>
    <property type="project" value="UniProtKB-EC"/>
</dbReference>
<dbReference type="PANTHER" id="PTHR43434">
    <property type="entry name" value="PHOSPHOGLYCOLATE PHOSPHATASE"/>
    <property type="match status" value="1"/>
</dbReference>
<evidence type="ECO:0000313" key="2">
    <source>
        <dbReference type="Proteomes" id="UP000304864"/>
    </source>
</evidence>
<dbReference type="SFLD" id="SFLDS00003">
    <property type="entry name" value="Haloacid_Dehalogenase"/>
    <property type="match status" value="1"/>
</dbReference>
<dbReference type="EMBL" id="CP040602">
    <property type="protein sequence ID" value="QCU90798.1"/>
    <property type="molecule type" value="Genomic_DNA"/>
</dbReference>
<dbReference type="InterPro" id="IPR006439">
    <property type="entry name" value="HAD-SF_hydro_IA"/>
</dbReference>
<protein>
    <submittedName>
        <fullName evidence="1">GMP/IMP nucleotidase</fullName>
        <ecNumber evidence="1">3.1.3.5</ecNumber>
    </submittedName>
</protein>
<dbReference type="InterPro" id="IPR023214">
    <property type="entry name" value="HAD_sf"/>
</dbReference>
<dbReference type="AlphaFoldDB" id="A0A4P9K791"/>
<dbReference type="GO" id="GO:0008967">
    <property type="term" value="F:phosphoglycolate phosphatase activity"/>
    <property type="evidence" value="ECO:0007669"/>
    <property type="project" value="TreeGrafter"/>
</dbReference>
<dbReference type="InterPro" id="IPR036412">
    <property type="entry name" value="HAD-like_sf"/>
</dbReference>
<accession>A0A4P9K791</accession>
<sequence length="220" mass="25643">MKQHIIDWSQIQTVLLDMDGTLLDLHFDWHFWMEFVPQSYAKEKQIPVSRAKQIIHKKINAQAGTLNWYCLDYWTDALQLPIAQLKRQLRHNIKVHPEVINFLKALREQGKDVIMVTNAHQDSLAVKLEMTEIGRYFDHLISAHDFGMPKEDIAIWDAIHSVHPYDPARTVLIDDNLHALQTAKDYGIREQLCATFVSPHLDPIDPKGFKHFSNFLEIMP</sequence>
<dbReference type="RefSeq" id="WP_138565472.1">
    <property type="nucleotide sequence ID" value="NZ_CP040602.1"/>
</dbReference>
<dbReference type="GO" id="GO:0005829">
    <property type="term" value="C:cytosol"/>
    <property type="evidence" value="ECO:0007669"/>
    <property type="project" value="TreeGrafter"/>
</dbReference>
<dbReference type="SFLD" id="SFLDG01129">
    <property type="entry name" value="C1.5:_HAD__Beta-PGM__Phosphata"/>
    <property type="match status" value="1"/>
</dbReference>
<organism evidence="1 2">
    <name type="scientific">Thiomicrorhabdus sediminis</name>
    <dbReference type="NCBI Taxonomy" id="2580412"/>
    <lineage>
        <taxon>Bacteria</taxon>
        <taxon>Pseudomonadati</taxon>
        <taxon>Pseudomonadota</taxon>
        <taxon>Gammaproteobacteria</taxon>
        <taxon>Thiotrichales</taxon>
        <taxon>Piscirickettsiaceae</taxon>
        <taxon>Thiomicrorhabdus</taxon>
    </lineage>
</organism>
<dbReference type="SUPFAM" id="SSF56784">
    <property type="entry name" value="HAD-like"/>
    <property type="match status" value="1"/>
</dbReference>
<dbReference type="NCBIfam" id="NF011564">
    <property type="entry name" value="PRK14988.1"/>
    <property type="match status" value="1"/>
</dbReference>
<keyword evidence="1" id="KW-0378">Hydrolase</keyword>
<name>A0A4P9K791_9GAMM</name>
<dbReference type="InterPro" id="IPR050155">
    <property type="entry name" value="HAD-like_hydrolase_sf"/>
</dbReference>
<evidence type="ECO:0000313" key="1">
    <source>
        <dbReference type="EMBL" id="QCU90798.1"/>
    </source>
</evidence>
<dbReference type="PRINTS" id="PR00413">
    <property type="entry name" value="HADHALOGNASE"/>
</dbReference>
<dbReference type="Pfam" id="PF00702">
    <property type="entry name" value="Hydrolase"/>
    <property type="match status" value="1"/>
</dbReference>
<dbReference type="OrthoDB" id="9773910at2"/>
<keyword evidence="2" id="KW-1185">Reference proteome</keyword>
<dbReference type="Gene3D" id="3.40.50.1000">
    <property type="entry name" value="HAD superfamily/HAD-like"/>
    <property type="match status" value="1"/>
</dbReference>
<dbReference type="KEGG" id="thig:FE785_09230"/>